<dbReference type="AlphaFoldDB" id="A0A840MNA4"/>
<protein>
    <submittedName>
        <fullName evidence="1">Uncharacterized protein YvpB</fullName>
    </submittedName>
</protein>
<dbReference type="RefSeq" id="WP_184041982.1">
    <property type="nucleotide sequence ID" value="NZ_JACHHY010000057.1"/>
</dbReference>
<proteinExistence type="predicted"/>
<comment type="caution">
    <text evidence="1">The sequence shown here is derived from an EMBL/GenBank/DDBJ whole genome shotgun (WGS) entry which is preliminary data.</text>
</comment>
<evidence type="ECO:0000313" key="2">
    <source>
        <dbReference type="Proteomes" id="UP000575898"/>
    </source>
</evidence>
<dbReference type="Proteomes" id="UP000575898">
    <property type="component" value="Unassembled WGS sequence"/>
</dbReference>
<dbReference type="EMBL" id="JACHHY010000057">
    <property type="protein sequence ID" value="MBB5020614.1"/>
    <property type="molecule type" value="Genomic_DNA"/>
</dbReference>
<evidence type="ECO:0000313" key="1">
    <source>
        <dbReference type="EMBL" id="MBB5020614.1"/>
    </source>
</evidence>
<accession>A0A840MNA4</accession>
<gene>
    <name evidence="1" type="ORF">HNQ59_003939</name>
</gene>
<reference evidence="1 2" key="1">
    <citation type="submission" date="2020-08" db="EMBL/GenBank/DDBJ databases">
        <title>Genomic Encyclopedia of Type Strains, Phase IV (KMG-IV): sequencing the most valuable type-strain genomes for metagenomic binning, comparative biology and taxonomic classification.</title>
        <authorList>
            <person name="Goeker M."/>
        </authorList>
    </citation>
    <scope>NUCLEOTIDE SEQUENCE [LARGE SCALE GENOMIC DNA]</scope>
    <source>
        <strain evidence="1 2">DSM 27165</strain>
    </source>
</reference>
<organism evidence="1 2">
    <name type="scientific">Chitinivorax tropicus</name>
    <dbReference type="NCBI Taxonomy" id="714531"/>
    <lineage>
        <taxon>Bacteria</taxon>
        <taxon>Pseudomonadati</taxon>
        <taxon>Pseudomonadota</taxon>
        <taxon>Betaproteobacteria</taxon>
        <taxon>Chitinivorax</taxon>
    </lineage>
</organism>
<name>A0A840MNA4_9PROT</name>
<keyword evidence="2" id="KW-1185">Reference proteome</keyword>
<sequence>MEIKQEVHSDRYAMVIVDIGPSFERVFAEVRIMTGQSLKEVAELLKQTRPIVAIATKRELIVRSAPLTKAGAKIEFELAPK</sequence>